<dbReference type="InterPro" id="IPR038225">
    <property type="entry name" value="TagF_sf"/>
</dbReference>
<reference evidence="1" key="1">
    <citation type="submission" date="2013-05" db="EMBL/GenBank/DDBJ databases">
        <title>Genome assembly of Cystobacter fuscus DSM 2262.</title>
        <authorList>
            <person name="Sharma G."/>
            <person name="Khatri I."/>
            <person name="Kaur C."/>
            <person name="Mayilraj S."/>
            <person name="Subramanian S."/>
        </authorList>
    </citation>
    <scope>NUCLEOTIDE SEQUENCE [LARGE SCALE GENOMIC DNA]</scope>
    <source>
        <strain evidence="1">DSM 2262</strain>
    </source>
</reference>
<evidence type="ECO:0000313" key="2">
    <source>
        <dbReference type="Proteomes" id="UP000011682"/>
    </source>
</evidence>
<comment type="caution">
    <text evidence="1">The sequence shown here is derived from an EMBL/GenBank/DDBJ whole genome shotgun (WGS) entry which is preliminary data.</text>
</comment>
<dbReference type="eggNOG" id="COG3913">
    <property type="taxonomic scope" value="Bacteria"/>
</dbReference>
<dbReference type="InterPro" id="IPR017748">
    <property type="entry name" value="TagF"/>
</dbReference>
<accession>S9NX66</accession>
<sequence>MRALSVRAGMVGKAPCQPDFLRINAASPLAFQLQRWLAEGVEAARAARCELPSGTASFLFTAPKEKNVLLGVFAPSTDGVGRAFPLAIFTELPASTAAHRLALLPLVFHPFLSEGAALLDAAASMALPMLTARVDALPFPPSGAFSDAERLWRGTLARRRGAELLEPLRRPEDPPGGAYYAFHTFRTACAGEHHRQQGTAQVVLECPVAPGLGPSAWLELATRLLHWTSAPPAFVWSGAPEPRLLLCLGSMTPDLFLHLSRTSQGGRRVWPLRTPREAAIGQAAQSLTEPQRQRIDSPTTNLEELLHALSC</sequence>
<gene>
    <name evidence="1" type="ORF">D187_009097</name>
</gene>
<protein>
    <recommendedName>
        <fullName evidence="3">Type VI secretion system-associated protein TagF</fullName>
    </recommendedName>
</protein>
<keyword evidence="2" id="KW-1185">Reference proteome</keyword>
<dbReference type="EMBL" id="ANAH02000071">
    <property type="protein sequence ID" value="EPX55486.1"/>
    <property type="molecule type" value="Genomic_DNA"/>
</dbReference>
<dbReference type="Gene3D" id="3.40.1730.10">
    <property type="entry name" value="pa0076 domain"/>
    <property type="match status" value="1"/>
</dbReference>
<dbReference type="AlphaFoldDB" id="S9NX66"/>
<proteinExistence type="predicted"/>
<evidence type="ECO:0008006" key="3">
    <source>
        <dbReference type="Google" id="ProtNLM"/>
    </source>
</evidence>
<dbReference type="Pfam" id="PF09867">
    <property type="entry name" value="TagF_N"/>
    <property type="match status" value="1"/>
</dbReference>
<dbReference type="Proteomes" id="UP000011682">
    <property type="component" value="Unassembled WGS sequence"/>
</dbReference>
<dbReference type="NCBIfam" id="TIGR03373">
    <property type="entry name" value="VI_minor_4"/>
    <property type="match status" value="1"/>
</dbReference>
<evidence type="ECO:0000313" key="1">
    <source>
        <dbReference type="EMBL" id="EPX55486.1"/>
    </source>
</evidence>
<dbReference type="OrthoDB" id="9801841at2"/>
<organism evidence="1 2">
    <name type="scientific">Cystobacter fuscus (strain ATCC 25194 / DSM 2262 / NBRC 100088 / M29)</name>
    <dbReference type="NCBI Taxonomy" id="1242864"/>
    <lineage>
        <taxon>Bacteria</taxon>
        <taxon>Pseudomonadati</taxon>
        <taxon>Myxococcota</taxon>
        <taxon>Myxococcia</taxon>
        <taxon>Myxococcales</taxon>
        <taxon>Cystobacterineae</taxon>
        <taxon>Archangiaceae</taxon>
        <taxon>Cystobacter</taxon>
    </lineage>
</organism>
<name>S9NX66_CYSF2</name>
<dbReference type="RefSeq" id="WP_002624175.1">
    <property type="nucleotide sequence ID" value="NZ_ANAH02000071.1"/>
</dbReference>